<protein>
    <recommendedName>
        <fullName evidence="13">Tyrosine-protein kinase</fullName>
        <ecNumber evidence="13">2.7.10.2</ecNumber>
    </recommendedName>
</protein>
<dbReference type="PROSITE" id="PS50002">
    <property type="entry name" value="SH3"/>
    <property type="match status" value="1"/>
</dbReference>
<dbReference type="OrthoDB" id="28230at2759"/>
<reference evidence="17 18" key="1">
    <citation type="submission" date="2017-06" db="EMBL/GenBank/DDBJ databases">
        <title>A platform for efficient transgenesis in Macrostomum lignano, a flatworm model organism for stem cell research.</title>
        <authorList>
            <person name="Berezikov E."/>
        </authorList>
    </citation>
    <scope>NUCLEOTIDE SEQUENCE [LARGE SCALE GENOMIC DNA]</scope>
    <source>
        <strain evidence="17">DV1</strain>
        <tissue evidence="17">Whole organism</tissue>
    </source>
</reference>
<evidence type="ECO:0000259" key="16">
    <source>
        <dbReference type="PROSITE" id="PS50011"/>
    </source>
</evidence>
<feature type="domain" description="SH3" evidence="15">
    <location>
        <begin position="208"/>
        <end position="269"/>
    </location>
</feature>
<dbReference type="EC" id="2.7.10.2" evidence="13"/>
<dbReference type="InterPro" id="IPR001452">
    <property type="entry name" value="SH3_domain"/>
</dbReference>
<dbReference type="Gene3D" id="2.30.30.40">
    <property type="entry name" value="SH3 Domains"/>
    <property type="match status" value="1"/>
</dbReference>
<evidence type="ECO:0000259" key="14">
    <source>
        <dbReference type="PROSITE" id="PS50001"/>
    </source>
</evidence>
<dbReference type="SUPFAM" id="SSF50044">
    <property type="entry name" value="SH3-domain"/>
    <property type="match status" value="1"/>
</dbReference>
<dbReference type="InterPro" id="IPR011009">
    <property type="entry name" value="Kinase-like_dom_sf"/>
</dbReference>
<dbReference type="GO" id="GO:0004715">
    <property type="term" value="F:non-membrane spanning protein tyrosine kinase activity"/>
    <property type="evidence" value="ECO:0007669"/>
    <property type="project" value="UniProtKB-EC"/>
</dbReference>
<evidence type="ECO:0000256" key="5">
    <source>
        <dbReference type="ARBA" id="ARBA00022777"/>
    </source>
</evidence>
<dbReference type="InterPro" id="IPR036860">
    <property type="entry name" value="SH2_dom_sf"/>
</dbReference>
<keyword evidence="18" id="KW-1185">Reference proteome</keyword>
<keyword evidence="4 12" id="KW-0547">Nucleotide-binding</keyword>
<dbReference type="PROSITE" id="PS50011">
    <property type="entry name" value="PROTEIN_KINASE_DOM"/>
    <property type="match status" value="1"/>
</dbReference>
<keyword evidence="6 12" id="KW-0067">ATP-binding</keyword>
<dbReference type="InterPro" id="IPR017441">
    <property type="entry name" value="Protein_kinase_ATP_BS"/>
</dbReference>
<comment type="caution">
    <text evidence="17">The sequence shown here is derived from an EMBL/GenBank/DDBJ whole genome shotgun (WGS) entry which is preliminary data.</text>
</comment>
<dbReference type="SUPFAM" id="SSF56112">
    <property type="entry name" value="Protein kinase-like (PK-like)"/>
    <property type="match status" value="1"/>
</dbReference>
<dbReference type="SMART" id="SM00326">
    <property type="entry name" value="SH3"/>
    <property type="match status" value="1"/>
</dbReference>
<evidence type="ECO:0000313" key="17">
    <source>
        <dbReference type="EMBL" id="PAA59680.1"/>
    </source>
</evidence>
<dbReference type="PRINTS" id="PR00109">
    <property type="entry name" value="TYRKINASE"/>
</dbReference>
<keyword evidence="8 13" id="KW-0829">Tyrosine-protein kinase</keyword>
<evidence type="ECO:0000256" key="7">
    <source>
        <dbReference type="ARBA" id="ARBA00022999"/>
    </source>
</evidence>
<feature type="domain" description="Protein kinase" evidence="16">
    <location>
        <begin position="397"/>
        <end position="648"/>
    </location>
</feature>
<evidence type="ECO:0000256" key="3">
    <source>
        <dbReference type="ARBA" id="ARBA00022679"/>
    </source>
</evidence>
<dbReference type="InterPro" id="IPR000719">
    <property type="entry name" value="Prot_kinase_dom"/>
</dbReference>
<dbReference type="FunFam" id="1.10.510.10:FF:000399">
    <property type="entry name" value="Tyrosine-protein kinase"/>
    <property type="match status" value="1"/>
</dbReference>
<dbReference type="PROSITE" id="PS00109">
    <property type="entry name" value="PROTEIN_KINASE_TYR"/>
    <property type="match status" value="1"/>
</dbReference>
<keyword evidence="2" id="KW-0597">Phosphoprotein</keyword>
<dbReference type="Pfam" id="PF00017">
    <property type="entry name" value="SH2"/>
    <property type="match status" value="1"/>
</dbReference>
<organism evidence="17 18">
    <name type="scientific">Macrostomum lignano</name>
    <dbReference type="NCBI Taxonomy" id="282301"/>
    <lineage>
        <taxon>Eukaryota</taxon>
        <taxon>Metazoa</taxon>
        <taxon>Spiralia</taxon>
        <taxon>Lophotrochozoa</taxon>
        <taxon>Platyhelminthes</taxon>
        <taxon>Rhabditophora</taxon>
        <taxon>Macrostomorpha</taxon>
        <taxon>Macrostomida</taxon>
        <taxon>Macrostomidae</taxon>
        <taxon>Macrostomum</taxon>
    </lineage>
</organism>
<dbReference type="InterPro" id="IPR050198">
    <property type="entry name" value="Non-receptor_tyrosine_kinases"/>
</dbReference>
<dbReference type="InterPro" id="IPR036028">
    <property type="entry name" value="SH3-like_dom_sf"/>
</dbReference>
<dbReference type="Gene3D" id="3.30.200.20">
    <property type="entry name" value="Phosphorylase Kinase, domain 1"/>
    <property type="match status" value="1"/>
</dbReference>
<dbReference type="InterPro" id="IPR001245">
    <property type="entry name" value="Ser-Thr/Tyr_kinase_cat_dom"/>
</dbReference>
<keyword evidence="5 13" id="KW-0418">Kinase</keyword>
<evidence type="ECO:0000256" key="8">
    <source>
        <dbReference type="ARBA" id="ARBA00023137"/>
    </source>
</evidence>
<feature type="non-terminal residue" evidence="17">
    <location>
        <position position="1"/>
    </location>
</feature>
<dbReference type="GO" id="GO:0005524">
    <property type="term" value="F:ATP binding"/>
    <property type="evidence" value="ECO:0007669"/>
    <property type="project" value="UniProtKB-UniRule"/>
</dbReference>
<evidence type="ECO:0000313" key="18">
    <source>
        <dbReference type="Proteomes" id="UP000215902"/>
    </source>
</evidence>
<dbReference type="Pfam" id="PF07714">
    <property type="entry name" value="PK_Tyr_Ser-Thr"/>
    <property type="match status" value="1"/>
</dbReference>
<gene>
    <name evidence="17" type="ORF">BOX15_Mlig002136g10</name>
</gene>
<dbReference type="Pfam" id="PF00018">
    <property type="entry name" value="SH3_1"/>
    <property type="match status" value="1"/>
</dbReference>
<keyword evidence="7 10" id="KW-0727">SH2 domain</keyword>
<evidence type="ECO:0000256" key="10">
    <source>
        <dbReference type="PROSITE-ProRule" id="PRU00191"/>
    </source>
</evidence>
<evidence type="ECO:0000256" key="12">
    <source>
        <dbReference type="PROSITE-ProRule" id="PRU10141"/>
    </source>
</evidence>
<sequence length="678" mass="73233">RNAQQPAPPAIVYRLLLSLPTLSLLLLSSLLLTMGNALRPFKSLRSSTRHRASLAASAADPGAASAATAAVTAAPSSSSAGATTGGTTSAALISSATCSIAVNNNNSNVNNNNNAADIVSASTSMSAAPAVACTVEPVGASYQASQSLLGSAEERLINNNNSALNCVAPSAVAAASSAATAAAPAGAAESSPRQQAAAAVAASAASPGKANLFVAMYNYEARTEEDLSFNKDEMLEVVDSGQGPWWMARGLTTGRQGYVPSNFLAQAETIDSEPWFFGQLTRMDAQILLLRTENRVGSFLVRNCENRSSRRHHAYSLSVRDHSVVKHYRIRRHESGLLFISRHVKFRTVPDLIAHYSAESNGLCTRLVAPCVRSNVPEPIGLSYDTVDMWEIPKASLQLRNLVGQGQFGEVWEGVWNSTTRVAVKTLKPGTMDAKDFLREAQTMKRLRHPNLIQLYAVCTQDEPIYIVTELMKHGSLLDYLQGPAGRSLAVKDLLFMGSQVAAGMAYLEGRNYIHRDLAARNILVGDNRVAKICDFGLARLLKIGQEYEARHGSRFPIKWTAPEAANFSRFSIKSDVWSYGILLMELLTYGRVPYPGMSNMDVLHQVENGYRMPRPSGCPDPVYRLMRLCWDSDENRRPSFEEIHARIEDMLNADDDECVGGGGGACGGGGGRRSLFK</sequence>
<evidence type="ECO:0000256" key="6">
    <source>
        <dbReference type="ARBA" id="ARBA00022840"/>
    </source>
</evidence>
<evidence type="ECO:0000256" key="11">
    <source>
        <dbReference type="PROSITE-ProRule" id="PRU00192"/>
    </source>
</evidence>
<dbReference type="PRINTS" id="PR00401">
    <property type="entry name" value="SH2DOMAIN"/>
</dbReference>
<dbReference type="AlphaFoldDB" id="A0A267EDM6"/>
<dbReference type="EMBL" id="NIVC01002241">
    <property type="protein sequence ID" value="PAA59680.1"/>
    <property type="molecule type" value="Genomic_DNA"/>
</dbReference>
<dbReference type="PROSITE" id="PS00107">
    <property type="entry name" value="PROTEIN_KINASE_ATP"/>
    <property type="match status" value="1"/>
</dbReference>
<dbReference type="Gene3D" id="1.10.510.10">
    <property type="entry name" value="Transferase(Phosphotransferase) domain 1"/>
    <property type="match status" value="1"/>
</dbReference>
<dbReference type="FunFam" id="3.30.200.20:FF:000053">
    <property type="entry name" value="Tyrosine-protein kinase"/>
    <property type="match status" value="1"/>
</dbReference>
<feature type="domain" description="SH2" evidence="14">
    <location>
        <begin position="275"/>
        <end position="371"/>
    </location>
</feature>
<dbReference type="InterPro" id="IPR008266">
    <property type="entry name" value="Tyr_kinase_AS"/>
</dbReference>
<dbReference type="SMART" id="SM00252">
    <property type="entry name" value="SH2"/>
    <property type="match status" value="1"/>
</dbReference>
<evidence type="ECO:0000256" key="9">
    <source>
        <dbReference type="ARBA" id="ARBA00051245"/>
    </source>
</evidence>
<dbReference type="PRINTS" id="PR00452">
    <property type="entry name" value="SH3DOMAIN"/>
</dbReference>
<evidence type="ECO:0000256" key="4">
    <source>
        <dbReference type="ARBA" id="ARBA00022741"/>
    </source>
</evidence>
<dbReference type="Gene3D" id="3.30.505.10">
    <property type="entry name" value="SH2 domain"/>
    <property type="match status" value="1"/>
</dbReference>
<evidence type="ECO:0000256" key="2">
    <source>
        <dbReference type="ARBA" id="ARBA00022553"/>
    </source>
</evidence>
<accession>A0A267EDM6</accession>
<name>A0A267EDM6_9PLAT</name>
<dbReference type="PANTHER" id="PTHR24418">
    <property type="entry name" value="TYROSINE-PROTEIN KINASE"/>
    <property type="match status" value="1"/>
</dbReference>
<dbReference type="InterPro" id="IPR000980">
    <property type="entry name" value="SH2"/>
</dbReference>
<dbReference type="CDD" id="cd11845">
    <property type="entry name" value="SH3_Src_like"/>
    <property type="match status" value="1"/>
</dbReference>
<keyword evidence="1 11" id="KW-0728">SH3 domain</keyword>
<proteinExistence type="inferred from homology"/>
<dbReference type="InterPro" id="IPR020635">
    <property type="entry name" value="Tyr_kinase_cat_dom"/>
</dbReference>
<dbReference type="SMART" id="SM00219">
    <property type="entry name" value="TyrKc"/>
    <property type="match status" value="1"/>
</dbReference>
<dbReference type="SUPFAM" id="SSF55550">
    <property type="entry name" value="SH2 domain"/>
    <property type="match status" value="1"/>
</dbReference>
<evidence type="ECO:0000259" key="15">
    <source>
        <dbReference type="PROSITE" id="PS50002"/>
    </source>
</evidence>
<evidence type="ECO:0000256" key="1">
    <source>
        <dbReference type="ARBA" id="ARBA00022443"/>
    </source>
</evidence>
<dbReference type="STRING" id="282301.A0A267EDM6"/>
<evidence type="ECO:0000256" key="13">
    <source>
        <dbReference type="RuleBase" id="RU362096"/>
    </source>
</evidence>
<dbReference type="Proteomes" id="UP000215902">
    <property type="component" value="Unassembled WGS sequence"/>
</dbReference>
<comment type="similarity">
    <text evidence="13">Belongs to the protein kinase superfamily. Tyr protein kinase family.</text>
</comment>
<dbReference type="PROSITE" id="PS50001">
    <property type="entry name" value="SH2"/>
    <property type="match status" value="1"/>
</dbReference>
<feature type="binding site" evidence="12">
    <location>
        <position position="425"/>
    </location>
    <ligand>
        <name>ATP</name>
        <dbReference type="ChEBI" id="CHEBI:30616"/>
    </ligand>
</feature>
<keyword evidence="3 13" id="KW-0808">Transferase</keyword>
<comment type="catalytic activity">
    <reaction evidence="9 13">
        <text>L-tyrosyl-[protein] + ATP = O-phospho-L-tyrosyl-[protein] + ADP + H(+)</text>
        <dbReference type="Rhea" id="RHEA:10596"/>
        <dbReference type="Rhea" id="RHEA-COMP:10136"/>
        <dbReference type="Rhea" id="RHEA-COMP:20101"/>
        <dbReference type="ChEBI" id="CHEBI:15378"/>
        <dbReference type="ChEBI" id="CHEBI:30616"/>
        <dbReference type="ChEBI" id="CHEBI:46858"/>
        <dbReference type="ChEBI" id="CHEBI:61978"/>
        <dbReference type="ChEBI" id="CHEBI:456216"/>
        <dbReference type="EC" id="2.7.10.2"/>
    </reaction>
</comment>